<dbReference type="OrthoDB" id="2162596at2759"/>
<feature type="domain" description="C2H2-type" evidence="3">
    <location>
        <begin position="26"/>
        <end position="48"/>
    </location>
</feature>
<dbReference type="AlphaFoldDB" id="A0A9P4Y7D8"/>
<dbReference type="Proteomes" id="UP000803844">
    <property type="component" value="Unassembled WGS sequence"/>
</dbReference>
<dbReference type="InterPro" id="IPR036236">
    <property type="entry name" value="Znf_C2H2_sf"/>
</dbReference>
<dbReference type="PROSITE" id="PS00028">
    <property type="entry name" value="ZINC_FINGER_C2H2_1"/>
    <property type="match status" value="1"/>
</dbReference>
<keyword evidence="5" id="KW-1185">Reference proteome</keyword>
<evidence type="ECO:0000259" key="3">
    <source>
        <dbReference type="PROSITE" id="PS50157"/>
    </source>
</evidence>
<sequence length="76" mass="8461">MASTQGRCQEPIYASGVTADKGTTKPTCFICRQSFVRRSELTRHARVHRATLSVPFQCPECKRHSLTPPTTQTPAQ</sequence>
<reference evidence="4" key="1">
    <citation type="journal article" date="2020" name="Phytopathology">
        <title>Genome sequence of the chestnut blight fungus Cryphonectria parasitica EP155: A fundamental resource for an archetypical invasive plant pathogen.</title>
        <authorList>
            <person name="Crouch J.A."/>
            <person name="Dawe A."/>
            <person name="Aerts A."/>
            <person name="Barry K."/>
            <person name="Churchill A.C.L."/>
            <person name="Grimwood J."/>
            <person name="Hillman B."/>
            <person name="Milgroom M.G."/>
            <person name="Pangilinan J."/>
            <person name="Smith M."/>
            <person name="Salamov A."/>
            <person name="Schmutz J."/>
            <person name="Yadav J."/>
            <person name="Grigoriev I.V."/>
            <person name="Nuss D."/>
        </authorList>
    </citation>
    <scope>NUCLEOTIDE SEQUENCE</scope>
    <source>
        <strain evidence="4">EP155</strain>
    </source>
</reference>
<feature type="region of interest" description="Disordered" evidence="2">
    <location>
        <begin position="1"/>
        <end position="22"/>
    </location>
</feature>
<protein>
    <recommendedName>
        <fullName evidence="3">C2H2-type domain-containing protein</fullName>
    </recommendedName>
</protein>
<organism evidence="4 5">
    <name type="scientific">Cryphonectria parasitica (strain ATCC 38755 / EP155)</name>
    <dbReference type="NCBI Taxonomy" id="660469"/>
    <lineage>
        <taxon>Eukaryota</taxon>
        <taxon>Fungi</taxon>
        <taxon>Dikarya</taxon>
        <taxon>Ascomycota</taxon>
        <taxon>Pezizomycotina</taxon>
        <taxon>Sordariomycetes</taxon>
        <taxon>Sordariomycetidae</taxon>
        <taxon>Diaporthales</taxon>
        <taxon>Cryphonectriaceae</taxon>
        <taxon>Cryphonectria-Endothia species complex</taxon>
        <taxon>Cryphonectria</taxon>
    </lineage>
</organism>
<keyword evidence="1" id="KW-0863">Zinc-finger</keyword>
<dbReference type="RefSeq" id="XP_040779285.1">
    <property type="nucleotide sequence ID" value="XM_040924565.1"/>
</dbReference>
<dbReference type="InterPro" id="IPR013087">
    <property type="entry name" value="Znf_C2H2_type"/>
</dbReference>
<dbReference type="PROSITE" id="PS50157">
    <property type="entry name" value="ZINC_FINGER_C2H2_2"/>
    <property type="match status" value="1"/>
</dbReference>
<comment type="caution">
    <text evidence="4">The sequence shown here is derived from an EMBL/GenBank/DDBJ whole genome shotgun (WGS) entry which is preliminary data.</text>
</comment>
<dbReference type="GO" id="GO:0008270">
    <property type="term" value="F:zinc ion binding"/>
    <property type="evidence" value="ECO:0007669"/>
    <property type="project" value="UniProtKB-KW"/>
</dbReference>
<dbReference type="Gene3D" id="3.30.160.60">
    <property type="entry name" value="Classic Zinc Finger"/>
    <property type="match status" value="1"/>
</dbReference>
<keyword evidence="1" id="KW-0479">Metal-binding</keyword>
<keyword evidence="1" id="KW-0862">Zinc</keyword>
<evidence type="ECO:0000256" key="2">
    <source>
        <dbReference type="SAM" id="MobiDB-lite"/>
    </source>
</evidence>
<dbReference type="EMBL" id="MU032345">
    <property type="protein sequence ID" value="KAF3768324.1"/>
    <property type="molecule type" value="Genomic_DNA"/>
</dbReference>
<proteinExistence type="predicted"/>
<gene>
    <name evidence="4" type="ORF">M406DRAFT_56085</name>
</gene>
<name>A0A9P4Y7D8_CRYP1</name>
<evidence type="ECO:0000313" key="4">
    <source>
        <dbReference type="EMBL" id="KAF3768324.1"/>
    </source>
</evidence>
<dbReference type="SUPFAM" id="SSF57667">
    <property type="entry name" value="beta-beta-alpha zinc fingers"/>
    <property type="match status" value="1"/>
</dbReference>
<dbReference type="Pfam" id="PF00096">
    <property type="entry name" value="zf-C2H2"/>
    <property type="match status" value="1"/>
</dbReference>
<evidence type="ECO:0000313" key="5">
    <source>
        <dbReference type="Proteomes" id="UP000803844"/>
    </source>
</evidence>
<accession>A0A9P4Y7D8</accession>
<dbReference type="GeneID" id="63841694"/>
<evidence type="ECO:0000256" key="1">
    <source>
        <dbReference type="PROSITE-ProRule" id="PRU00042"/>
    </source>
</evidence>